<protein>
    <recommendedName>
        <fullName evidence="2">Cyanobacterial TRADD-N associated 2 transmembrane domain-containing protein</fullName>
    </recommendedName>
</protein>
<dbReference type="InterPro" id="IPR048567">
    <property type="entry name" value="CyanoTRADDas_TM"/>
</dbReference>
<evidence type="ECO:0000259" key="2">
    <source>
        <dbReference type="Pfam" id="PF20712"/>
    </source>
</evidence>
<feature type="domain" description="Cyanobacterial TRADD-N associated 2 transmembrane" evidence="2">
    <location>
        <begin position="25"/>
        <end position="91"/>
    </location>
</feature>
<dbReference type="HOGENOM" id="CLU_172629_1_0_3"/>
<evidence type="ECO:0000256" key="1">
    <source>
        <dbReference type="SAM" id="Phobius"/>
    </source>
</evidence>
<keyword evidence="4" id="KW-1185">Reference proteome</keyword>
<dbReference type="Proteomes" id="UP000010478">
    <property type="component" value="Chromosome"/>
</dbReference>
<keyword evidence="1" id="KW-0812">Transmembrane</keyword>
<evidence type="ECO:0000313" key="3">
    <source>
        <dbReference type="EMBL" id="AFZ09041.1"/>
    </source>
</evidence>
<evidence type="ECO:0000313" key="4">
    <source>
        <dbReference type="Proteomes" id="UP000010478"/>
    </source>
</evidence>
<feature type="transmembrane region" description="Helical" evidence="1">
    <location>
        <begin position="36"/>
        <end position="57"/>
    </location>
</feature>
<accession>K9VM89</accession>
<dbReference type="KEGG" id="oni:Osc7112_4757"/>
<dbReference type="eggNOG" id="ENOG50337N1">
    <property type="taxonomic scope" value="Bacteria"/>
</dbReference>
<keyword evidence="1" id="KW-1133">Transmembrane helix</keyword>
<keyword evidence="1" id="KW-0472">Membrane</keyword>
<dbReference type="Pfam" id="PF20712">
    <property type="entry name" value="CyanoTRADDas_TM"/>
    <property type="match status" value="1"/>
</dbReference>
<dbReference type="RefSeq" id="WP_015178275.1">
    <property type="nucleotide sequence ID" value="NC_019729.1"/>
</dbReference>
<dbReference type="OrthoDB" id="467897at2"/>
<dbReference type="AlphaFoldDB" id="K9VM89"/>
<proteinExistence type="predicted"/>
<name>K9VM89_9CYAN</name>
<sequence length="97" mass="10862">MNFNLFGNSQPDEDYSEIKQEMLRESLWQVRQSYNLALFVTAASAMVTFGAIALLFCEKISEATLTASGGLLTSLGSIEFAQQKKKELLQMMDDLED</sequence>
<gene>
    <name evidence="3" type="ORF">Osc7112_4757</name>
</gene>
<dbReference type="EMBL" id="CP003614">
    <property type="protein sequence ID" value="AFZ09041.1"/>
    <property type="molecule type" value="Genomic_DNA"/>
</dbReference>
<organism evidence="3 4">
    <name type="scientific">Phormidium nigroviride PCC 7112</name>
    <dbReference type="NCBI Taxonomy" id="179408"/>
    <lineage>
        <taxon>Bacteria</taxon>
        <taxon>Bacillati</taxon>
        <taxon>Cyanobacteriota</taxon>
        <taxon>Cyanophyceae</taxon>
        <taxon>Oscillatoriophycideae</taxon>
        <taxon>Oscillatoriales</taxon>
        <taxon>Oscillatoriaceae</taxon>
        <taxon>Phormidium</taxon>
    </lineage>
</organism>
<reference evidence="3 4" key="1">
    <citation type="submission" date="2012-05" db="EMBL/GenBank/DDBJ databases">
        <title>Finished chromosome of genome of Oscillatoria sp. PCC 7112.</title>
        <authorList>
            <consortium name="US DOE Joint Genome Institute"/>
            <person name="Gugger M."/>
            <person name="Coursin T."/>
            <person name="Rippka R."/>
            <person name="Tandeau De Marsac N."/>
            <person name="Huntemann M."/>
            <person name="Wei C.-L."/>
            <person name="Han J."/>
            <person name="Detter J.C."/>
            <person name="Han C."/>
            <person name="Tapia R."/>
            <person name="Davenport K."/>
            <person name="Daligault H."/>
            <person name="Erkkila T."/>
            <person name="Gu W."/>
            <person name="Munk A.C.C."/>
            <person name="Teshima H."/>
            <person name="Xu Y."/>
            <person name="Chain P."/>
            <person name="Chen A."/>
            <person name="Krypides N."/>
            <person name="Mavromatis K."/>
            <person name="Markowitz V."/>
            <person name="Szeto E."/>
            <person name="Ivanova N."/>
            <person name="Mikhailova N."/>
            <person name="Ovchinnikova G."/>
            <person name="Pagani I."/>
            <person name="Pati A."/>
            <person name="Goodwin L."/>
            <person name="Peters L."/>
            <person name="Pitluck S."/>
            <person name="Woyke T."/>
            <person name="Kerfeld C."/>
        </authorList>
    </citation>
    <scope>NUCLEOTIDE SEQUENCE [LARGE SCALE GENOMIC DNA]</scope>
    <source>
        <strain evidence="3 4">PCC 7112</strain>
    </source>
</reference>